<keyword evidence="8" id="KW-1185">Reference proteome</keyword>
<dbReference type="NCBIfam" id="NF003417">
    <property type="entry name" value="PRK04813.1"/>
    <property type="match status" value="3"/>
</dbReference>
<evidence type="ECO:0000256" key="6">
    <source>
        <dbReference type="SAM" id="MobiDB-lite"/>
    </source>
</evidence>
<dbReference type="InterPro" id="IPR020845">
    <property type="entry name" value="AMP-binding_CS"/>
</dbReference>
<evidence type="ECO:0000256" key="1">
    <source>
        <dbReference type="ARBA" id="ARBA00004924"/>
    </source>
</evidence>
<dbReference type="NCBIfam" id="TIGR01733">
    <property type="entry name" value="AA-adenyl-dom"/>
    <property type="match status" value="2"/>
</dbReference>
<keyword evidence="4" id="KW-0436">Ligase</keyword>
<dbReference type="SMART" id="SM01294">
    <property type="entry name" value="PKS_PP_betabranch"/>
    <property type="match status" value="1"/>
</dbReference>
<dbReference type="Pfam" id="PF00501">
    <property type="entry name" value="AMP-binding"/>
    <property type="match status" value="3"/>
</dbReference>
<comment type="pathway">
    <text evidence="1">Siderophore biosynthesis.</text>
</comment>
<reference evidence="9" key="1">
    <citation type="submission" date="2020-01" db="EMBL/GenBank/DDBJ databases">
        <authorList>
            <consortium name="DOE Joint Genome Institute"/>
            <person name="Haridas S."/>
            <person name="Albert R."/>
            <person name="Binder M."/>
            <person name="Bloem J."/>
            <person name="Labutti K."/>
            <person name="Salamov A."/>
            <person name="Andreopoulos B."/>
            <person name="Baker S.E."/>
            <person name="Barry K."/>
            <person name="Bills G."/>
            <person name="Bluhm B.H."/>
            <person name="Cannon C."/>
            <person name="Castanera R."/>
            <person name="Culley D.E."/>
            <person name="Daum C."/>
            <person name="Ezra D."/>
            <person name="Gonzalez J.B."/>
            <person name="Henrissat B."/>
            <person name="Kuo A."/>
            <person name="Liang C."/>
            <person name="Lipzen A."/>
            <person name="Lutzoni F."/>
            <person name="Magnuson J."/>
            <person name="Mondo S."/>
            <person name="Nolan M."/>
            <person name="Ohm R."/>
            <person name="Pangilinan J."/>
            <person name="Park H.-J."/>
            <person name="Ramirez L."/>
            <person name="Alfaro M."/>
            <person name="Sun H."/>
            <person name="Tritt A."/>
            <person name="Yoshinaga Y."/>
            <person name="Zwiers L.-H."/>
            <person name="Turgeon B.G."/>
            <person name="Goodwin S.B."/>
            <person name="Spatafora J.W."/>
            <person name="Crous P.W."/>
            <person name="Grigoriev I.V."/>
        </authorList>
    </citation>
    <scope>NUCLEOTIDE SEQUENCE</scope>
    <source>
        <strain evidence="9">CBS 342.82</strain>
    </source>
</reference>
<dbReference type="Gene3D" id="3.30.300.30">
    <property type="match status" value="3"/>
</dbReference>
<dbReference type="CDD" id="cd05918">
    <property type="entry name" value="A_NRPS_SidN3_like"/>
    <property type="match status" value="2"/>
</dbReference>
<dbReference type="InterPro" id="IPR023213">
    <property type="entry name" value="CAT-like_dom_sf"/>
</dbReference>
<evidence type="ECO:0000313" key="9">
    <source>
        <dbReference type="RefSeq" id="XP_033458311.1"/>
    </source>
</evidence>
<dbReference type="FunFam" id="3.30.300.30:FF:000033">
    <property type="entry name" value="Nonribosomal siderophore peptide synthase SidC"/>
    <property type="match status" value="1"/>
</dbReference>
<dbReference type="InterPro" id="IPR009081">
    <property type="entry name" value="PP-bd_ACP"/>
</dbReference>
<dbReference type="InterPro" id="IPR045851">
    <property type="entry name" value="AMP-bd_C_sf"/>
</dbReference>
<dbReference type="InterPro" id="IPR036736">
    <property type="entry name" value="ACP-like_sf"/>
</dbReference>
<dbReference type="PROSITE" id="PS00455">
    <property type="entry name" value="AMP_BINDING"/>
    <property type="match status" value="1"/>
</dbReference>
<keyword evidence="2" id="KW-0596">Phosphopantetheine</keyword>
<dbReference type="Proteomes" id="UP000504637">
    <property type="component" value="Unplaced"/>
</dbReference>
<dbReference type="GO" id="GO:0005737">
    <property type="term" value="C:cytoplasm"/>
    <property type="evidence" value="ECO:0007669"/>
    <property type="project" value="TreeGrafter"/>
</dbReference>
<dbReference type="SUPFAM" id="SSF47336">
    <property type="entry name" value="ACP-like"/>
    <property type="match status" value="6"/>
</dbReference>
<gene>
    <name evidence="9" type="ORF">K489DRAFT_403036</name>
</gene>
<dbReference type="PANTHER" id="PTHR45527">
    <property type="entry name" value="NONRIBOSOMAL PEPTIDE SYNTHETASE"/>
    <property type="match status" value="1"/>
</dbReference>
<dbReference type="InterPro" id="IPR001242">
    <property type="entry name" value="Condensation_dom"/>
</dbReference>
<feature type="domain" description="Carrier" evidence="7">
    <location>
        <begin position="1608"/>
        <end position="1685"/>
    </location>
</feature>
<feature type="domain" description="Carrier" evidence="7">
    <location>
        <begin position="3227"/>
        <end position="3304"/>
    </location>
</feature>
<feature type="compositionally biased region" description="Acidic residues" evidence="6">
    <location>
        <begin position="4338"/>
        <end position="4351"/>
    </location>
</feature>
<dbReference type="Gene3D" id="3.40.50.12780">
    <property type="entry name" value="N-terminal domain of ligase-like"/>
    <property type="match status" value="3"/>
</dbReference>
<dbReference type="FunFam" id="3.40.50.12780:FF:000024">
    <property type="entry name" value="Nonribosomal siderophore peptide synthase SidC"/>
    <property type="match status" value="2"/>
</dbReference>
<dbReference type="PROSITE" id="PS50075">
    <property type="entry name" value="CARRIER"/>
    <property type="match status" value="6"/>
</dbReference>
<evidence type="ECO:0000256" key="3">
    <source>
        <dbReference type="ARBA" id="ARBA00022553"/>
    </source>
</evidence>
<organism evidence="9">
    <name type="scientific">Dissoconium aciculare CBS 342.82</name>
    <dbReference type="NCBI Taxonomy" id="1314786"/>
    <lineage>
        <taxon>Eukaryota</taxon>
        <taxon>Fungi</taxon>
        <taxon>Dikarya</taxon>
        <taxon>Ascomycota</taxon>
        <taxon>Pezizomycotina</taxon>
        <taxon>Dothideomycetes</taxon>
        <taxon>Dothideomycetidae</taxon>
        <taxon>Mycosphaerellales</taxon>
        <taxon>Dissoconiaceae</taxon>
        <taxon>Dissoconium</taxon>
    </lineage>
</organism>
<feature type="domain" description="Carrier" evidence="7">
    <location>
        <begin position="537"/>
        <end position="612"/>
    </location>
</feature>
<feature type="domain" description="Carrier" evidence="7">
    <location>
        <begin position="2152"/>
        <end position="2228"/>
    </location>
</feature>
<dbReference type="Pfam" id="PF00550">
    <property type="entry name" value="PP-binding"/>
    <property type="match status" value="6"/>
</dbReference>
<dbReference type="GO" id="GO:0031177">
    <property type="term" value="F:phosphopantetheine binding"/>
    <property type="evidence" value="ECO:0007669"/>
    <property type="project" value="InterPro"/>
</dbReference>
<dbReference type="InterPro" id="IPR010071">
    <property type="entry name" value="AA_adenyl_dom"/>
</dbReference>
<feature type="region of interest" description="Disordered" evidence="6">
    <location>
        <begin position="4802"/>
        <end position="4855"/>
    </location>
</feature>
<dbReference type="FunFam" id="3.30.300.30:FF:000015">
    <property type="entry name" value="Nonribosomal peptide synthase SidD"/>
    <property type="match status" value="1"/>
</dbReference>
<evidence type="ECO:0000256" key="2">
    <source>
        <dbReference type="ARBA" id="ARBA00022450"/>
    </source>
</evidence>
<sequence length="4912" mass="538871">MAGKLSISNPQPRKLAGPELLHDLVPPTGQQGNHIAIDYIATDPSSSRQLTYEQLHRQADVLAQRIISQCPPSSSSSPSPERLIVPLLIPQCPDLYISQLAILKAGGAFCPIVLDVPEERLRFILNDIGARVLLTHSNVAASLPRLENIAVIAVDREDLTKSQASTLSLPLSSQNAAYVMYTSGSTGQPKGVLLSHGAATQALLAHDKYIPDFSRFLQFASPTFDVSVFEIFFPLFRGQTLVCCDRRELLNDLPSTMNRLRVDAAELTPSVAGSLLRKRSNVPLLKVLLTIGEMLKPGVVEEFGGDAETPSILQGMYGPTEATIHCTLQPNFEKSMSCGSIGIPLDTVSAFIVRPETGDEAKDADPEILPLEEEGELAVGGYQLADGYLNREEQTRKAFITHPEHGRLYRTGDRAKMLPDGRFECLGRISAGQVKLRGQRIELGEIEHAASKTPGCSDVVADVIGGILVAFCALDAGAASAEDVVATCRKWLPTYMVPGDIVVMEALPYLASGKLDRKLLRENFAKRDSEGQGDDAESQDPETKRILEVIRNVLGTAAINSNTGLATVGLDSISAIRLASYLSKEGFPRLDASRILAARTPKDLQTLISQATKTTVSSKDVPDADDKRLLDSISNSPLLRNSSDSISGAYACTAVQAAMLNETSKNTSAYCNWIEFSLSGSQDVGKVTGAIRKLAQHHEMLRSGFITSADCSWGYAVVVWADLSDAQVVSGKLFSHDFRIDSEEKLLRPCEFQISHGTDGIKLLLKLHHATYDQWSVDILRSDLQRLLEGEELHEKSSFASVAAYHQSITDDDSTSVASEFWQNQLRNVAPTTLPLLRAQKVPSELQRSSWIDLSTPSSALKSQARALGCSSPAIFQAALAILLSQYTGVADITFGSVFSGRTIAVPDIERVFGPCLATLPLRVDVASVRTCGDLLRTITDQNRAIQEFVLTPPTAIKRAAGVSPGSSLFDTLFVWQENSFESESAQKVKIVDSADQLEFNLVLEFEPLGDTLKARATYQASLISREQVDILLAQINDLVASLLKHTDDSISTITSTLPAELLSIANPDFENVADEASLVHMIEKQASSVPSATAISFAQSLEPGKAVFKSITFAELDEAANKAANAMIVAGLRPNDLVCVCMEKSIEMYVMFLASLKAGAGYLPLVPETPLSRVENVLQQAKPALCVVDGGLIPDFKSVTSIKVVDKTTLEQGIQNGTAPDVPQDRQRIAYAVYTSGSTGTPKGVAVTVENLHGNLAVLAELYQTKPGDRLLQSCSQAFDVSVFEIFYAFYSGLCLCSAVKDVIFRDFEHSIRAFGATHLSLTPTVAALVDPANVPDVKFLVTAGEAVTERVHKLWAGKGLNQGYGPSETTNICTINMRVTPDDVLGNIGPPFRNTSAFVLAPEEDPLRILPSGCYGEYAFGGEQVFRGYIGMDKLNAQKIIDHPTYGRVYRSGDMGRILHDGTLLISGRLDDQVKIRGNRVELGEISAVVIKDEAVADCATLMIGEKSAEQLLATFWVPREQVARNDSGIAPIVDQDPKRISALFTRIEETLPAYMIPSVLLPITRLPLTTQGKLDKRLLKSIYNDLDSSTKELFSHHSEAADDQEPLNSTEQIIASALADLLQIPVANISRHSSFFGLGLNSLNAISLARSLEQKSQARLGVSTIMKNPSAARLAQFLLKKDEPSSTNAQPDVDLSELYNAEFKDRIAVEFSARKSKVEAIWPCTPLQEAMLSASVTQENGSYSNSVRLKISGDLDRLIKAWEEVTQRHAILRTSFVETQSSEYPYAQIVQDRIATPVVLVDGTSVKSSRDVTISHAEPFKIVVDRREPGEVDLYLLMHHAIYDGISMENLYKEVQNFYNDGTTLSGPASFAPFLQEVIKHNQAGSMDFWRNKFADFTPHSIPAIEGSAGKKEDCILSTLKATPADVNTFCERHSVTVLGVVQAAWIKTLASLQEISDVCMGNVVSGRTVAVADVENLIAPCFNTIPSRVNLETVRSNIDLTRHLHRANVEASSFQLTALRRIQKFSQSPELHLFDTLLLLQPPSTSLDGSIWTVQDDVGSMGLPLVVEIVPHNDRFDLKLYFLDSRVSTALANEIGAAFDAALSSSLRYPSSHPEHFLDYDRANIAGKLVPVKTSNPGNQSKTSSDAEPWTAEEEIIRAIFAELAQVDRSKISKSTSLYRLGLDSLNAVQVASKMRKQKLMVDTADVMRLMTPIALAEFVSSASKKDQNEPQASIDLVAFENKHKEHILSNGNFDSVNVEAIRPCTAAQSGMLSQSIQSNGKLYINHVVYTLPEDHNLDEVRLAWDRVQRKHQVLRMAFQQVEDPLSPFAMVILDEAASKNVFTVEEEDRSLEDLTSHTSTDIVQNFDLPAWRVKLIKGAGQQSKMCLSIHHALYDANSLQFILSDFAAAIAGEDGSPATTIDTVLAYILDGATRAQKDEGAFWKQKMEKAAIAKFPSLTPTAVTDGKTEVEQIISSASYDSILAFCRKEGATLQALGQGLWGSLLATYIGEPSVTFGTVLSGNNDDSKPVAFPTITTIPVACNTNQGLLATIRDMVAYNSEIQRYRFTPLAEIQRHAGHSGRALFDTVFVYQKSAEASSSSHQLDWPILYETAAVDYTVSLELEVTSNGQVHFRLTFDTRVLPQAHASLMLRQLDHILAEALAEKDIPVESFSPLLAALPPKERSIETPVKLLHEFVEYAARQHPEKPALEFVYSLEDPGTRKVWTYRELDERGNQIANMIRNWGIGSGNMIAVCMSKSPEATFAFLGILKAGCAFLAMDPDLPIARKTFILEDSNAKVLFVDSGATMPEAPSTTRVVECIESTIIHESPLLSEPAGIDPSATSYCLYTSGTTGTPKGCELTHENAVQAMMSFQRLFAGRWTDSSRWLQFASYWFDVSVLEQFWSWSVGITLVGAPRDLVLEDLAEFIRTVEITHIDLTPSLARILTPEDVPCLCGGVFITGGEALKQEIIDAWGPKVTVCNGYGPTEATIGVTMNPFVGTDAKPTNIGPAFDNVGAYVFRPDTDEPVWRGAVGELCVFGKLVGKGYLNRPDLTAKAFPYLERHGERFYRTGDLVRMLSDGSFSFIGRKDTQAKLRGQRLEIDEIDAVIQSSTEGISEVASLVIKVGEANRETLVSFIVHEAEKSRELRVQTSEHASKLVHVADQACRDHLPGYMVPTHILPISKLPLTVNNKVDSKRLVALFSELTPRDLQGLRNTPTETRELNTAERKLANVLSRVLSVTASDMTPQSNVFSLGLTSVSAISFATALKRGGFENANVATVMKSPTIERLANALANTTTDGKVELNATQQAKLSISAFSQRYRNVIARSISRNSSDIESIAPCTPLQAGLLTESAKNSERPYYNNFAYDLIDVDAQRLEQALVELHGSTPILRTVFVQTDEGYAQVVLRENDFKITRHELQQDDDFENWHGDHLAFWKSQADRQDFIQPFEATLVRTPSKLVLIFHAHHSIYDGISWELTMDHLASFYLGKPMSLGPNFIDALPYGPLLQRSDAKPFWADYLKKATFTALPLASSSTASTGDVVCQKAISGDAGLEQARRSLGVSHQAIFQAAFVVVLHQFSPHTRTYGNVLSGRSVAFENADVVLGPMFNTVPFVVDLDASEDWTQLLQRCHERNTALLPFQHSSLRDIKKFCGRTPADPVFDVLLVCQSVDNTSERLSSKYFKVRDSQVHAEFPMAFEVEFDEAGSINITAATAGNVKGEISLSQFVTQFEEVLKAIGSDSKQRVGDKFSISTTEDRVDSRRLSEDVTDNNQASDFQWTTEARKMQEIISTLANCAPDSVTPETTIYTLGLDSIDAVKLSSRFKRAGLALPVSKILQAQTLPKMLELVQTRSSTGTQVQEKSMLSTLQSKLEALPELASLLKRDDVERILPATPAQEGMVADMLRSGFEQYFNHDVLLLQESVDMEKLRQAWETVLNASPIWRTSFIEISSSELDVVYAQVVHRPVKINLQPMDLKNVEEIPQTLDQIKTDFQGSNLDSSPLLCLRLIKCDDKRYLILSLAHALYDGHSLSALHEDVAKAYYGEIASRPSYDSTIEASLQANAPEARQFWQTLLSDAKPCSIERKKDVMPTRTCREERVCSTTADSARHLCQKLGVSMQTLAQATFALLLAGHSKTLDVVFGIVLGCRDSEEAESVIFPTMNTVPLRILLHGSGSEILRHVQGISNDILPFQRTPLRTIQAASASVVDSRAAEAGAGLFDALFIYQQTASQESEAEPDLYDSIDGAAEIEYPLAVELQVVKQQLIVRVASKNIVLSEQETAHLLEQFDNILRSLVGSPEQSVIGFSGDEVSILGMPAFKLYQTEPSAPQEEVEGDVSGEEDNENPTMDTICKVISEVAKLDTTMSRDTAFDSIGIDSISAIKVSSLLRKQDVKISVSQMLKAKTPRRMAEAIQAQSSSVSTEQNIYSKDVIATAVKNIHVANISNKAQVPQSTIESILPATAGQVYMLNLWRATGGQLFYPTFKFHVKTQRSAEEVRTAWNRLVKQQAILRTIFVQSDNTSVPVLQVVLKEGTQSFSVAGEKTDMTSNQEQQQQQCYASLHATRVSDGYDVDLKIHHALYDAVSLPLLLQSLQNLLDKLPTPLPSIGAEDFLALPLTREAQLSRKKFWTSYFSDLKPIISQQPTQQQGAQNKVEIFQPRLTASCGKLETLARQNNISIQSILFATYAKLHAQRLTTGERRGSTDATDLVLGIYLSNRGHLPDLDQLAYPTLNLVPLCIRNVVQSDLMEVARQISSGLAQIGTVENSTTALWEIEQWTGIQVDLFLNYLKLPERSSQGDGDSDAESRSQISEVDGERRMPRSRLEKVESSHQDSTTSAAAATATATTTRETFHTGKAYQHAIDIEMTITDDGGLDFGLFAPQEMLGLDEGEALIAGVKEELEKLV</sequence>
<feature type="region of interest" description="Disordered" evidence="6">
    <location>
        <begin position="4333"/>
        <end position="4353"/>
    </location>
</feature>
<feature type="compositionally biased region" description="Basic and acidic residues" evidence="6">
    <location>
        <begin position="4821"/>
        <end position="4838"/>
    </location>
</feature>
<dbReference type="PROSITE" id="PS00012">
    <property type="entry name" value="PHOSPHOPANTETHEINE"/>
    <property type="match status" value="3"/>
</dbReference>
<feature type="compositionally biased region" description="Low complexity" evidence="6">
    <location>
        <begin position="4841"/>
        <end position="4855"/>
    </location>
</feature>
<dbReference type="GO" id="GO:0043041">
    <property type="term" value="P:amino acid activation for nonribosomal peptide biosynthetic process"/>
    <property type="evidence" value="ECO:0007669"/>
    <property type="project" value="TreeGrafter"/>
</dbReference>
<proteinExistence type="inferred from homology"/>
<dbReference type="FunFam" id="3.40.50.980:FF:000001">
    <property type="entry name" value="Non-ribosomal peptide synthetase"/>
    <property type="match status" value="1"/>
</dbReference>
<protein>
    <submittedName>
        <fullName evidence="9">Non-ribosomal peptide synthetase</fullName>
    </submittedName>
</protein>
<evidence type="ECO:0000313" key="8">
    <source>
        <dbReference type="Proteomes" id="UP000504637"/>
    </source>
</evidence>
<evidence type="ECO:0000259" key="7">
    <source>
        <dbReference type="PROSITE" id="PS50075"/>
    </source>
</evidence>
<keyword evidence="3" id="KW-0597">Phosphoprotein</keyword>
<dbReference type="Pfam" id="PF00668">
    <property type="entry name" value="Condensation"/>
    <property type="match status" value="6"/>
</dbReference>
<dbReference type="OrthoDB" id="416786at2759"/>
<dbReference type="GO" id="GO:0010106">
    <property type="term" value="P:cellular response to iron ion starvation"/>
    <property type="evidence" value="ECO:0007669"/>
    <property type="project" value="UniProtKB-ARBA"/>
</dbReference>
<dbReference type="Gene3D" id="3.30.559.30">
    <property type="entry name" value="Nonribosomal peptide synthetase, condensation domain"/>
    <property type="match status" value="6"/>
</dbReference>
<evidence type="ECO:0000256" key="5">
    <source>
        <dbReference type="ARBA" id="ARBA00029454"/>
    </source>
</evidence>
<feature type="domain" description="Carrier" evidence="7">
    <location>
        <begin position="3787"/>
        <end position="3860"/>
    </location>
</feature>
<evidence type="ECO:0000256" key="4">
    <source>
        <dbReference type="ARBA" id="ARBA00022598"/>
    </source>
</evidence>
<dbReference type="InterPro" id="IPR000873">
    <property type="entry name" value="AMP-dep_synth/lig_dom"/>
</dbReference>
<dbReference type="Gene3D" id="3.30.559.10">
    <property type="entry name" value="Chloramphenicol acetyltransferase-like domain"/>
    <property type="match status" value="6"/>
</dbReference>
<dbReference type="SUPFAM" id="SSF56801">
    <property type="entry name" value="Acetyl-CoA synthetase-like"/>
    <property type="match status" value="3"/>
</dbReference>
<dbReference type="GO" id="GO:0016874">
    <property type="term" value="F:ligase activity"/>
    <property type="evidence" value="ECO:0007669"/>
    <property type="project" value="UniProtKB-KW"/>
</dbReference>
<dbReference type="Gene3D" id="1.10.1200.10">
    <property type="entry name" value="ACP-like"/>
    <property type="match status" value="6"/>
</dbReference>
<dbReference type="SMART" id="SM00823">
    <property type="entry name" value="PKS_PP"/>
    <property type="match status" value="6"/>
</dbReference>
<comment type="similarity">
    <text evidence="5">Belongs to the NRP synthetase family.</text>
</comment>
<reference evidence="9" key="2">
    <citation type="submission" date="2020-04" db="EMBL/GenBank/DDBJ databases">
        <authorList>
            <consortium name="NCBI Genome Project"/>
        </authorList>
    </citation>
    <scope>NUCLEOTIDE SEQUENCE</scope>
    <source>
        <strain evidence="9">CBS 342.82</strain>
    </source>
</reference>
<dbReference type="RefSeq" id="XP_033458311.1">
    <property type="nucleotide sequence ID" value="XM_033607071.1"/>
</dbReference>
<accession>A0A6J3LZQ6</accession>
<feature type="domain" description="Carrier" evidence="7">
    <location>
        <begin position="4349"/>
        <end position="4424"/>
    </location>
</feature>
<dbReference type="SUPFAM" id="SSF52777">
    <property type="entry name" value="CoA-dependent acyltransferases"/>
    <property type="match status" value="12"/>
</dbReference>
<dbReference type="GeneID" id="54364871"/>
<dbReference type="GO" id="GO:0031169">
    <property type="term" value="P:ferrichrome biosynthetic process"/>
    <property type="evidence" value="ECO:0007669"/>
    <property type="project" value="UniProtKB-ARBA"/>
</dbReference>
<dbReference type="InterPro" id="IPR020806">
    <property type="entry name" value="PKS_PP-bd"/>
</dbReference>
<dbReference type="InterPro" id="IPR042099">
    <property type="entry name" value="ANL_N_sf"/>
</dbReference>
<name>A0A6J3LZQ6_9PEZI</name>
<reference evidence="9" key="3">
    <citation type="submission" date="2025-08" db="UniProtKB">
        <authorList>
            <consortium name="RefSeq"/>
        </authorList>
    </citation>
    <scope>IDENTIFICATION</scope>
    <source>
        <strain evidence="9">CBS 342.82</strain>
    </source>
</reference>
<dbReference type="CDD" id="cd19542">
    <property type="entry name" value="CT_NRPS-like"/>
    <property type="match status" value="1"/>
</dbReference>
<dbReference type="InterPro" id="IPR006162">
    <property type="entry name" value="Ppantetheine_attach_site"/>
</dbReference>
<dbReference type="PANTHER" id="PTHR45527:SF1">
    <property type="entry name" value="FATTY ACID SYNTHASE"/>
    <property type="match status" value="1"/>
</dbReference>